<accession>A0A1Y0L1D6</accession>
<keyword evidence="1" id="KW-0472">Membrane</keyword>
<keyword evidence="1" id="KW-1133">Transmembrane helix</keyword>
<organism evidence="2 3">
    <name type="scientific">Spiroplasma clarkii</name>
    <dbReference type="NCBI Taxonomy" id="2139"/>
    <lineage>
        <taxon>Bacteria</taxon>
        <taxon>Bacillati</taxon>
        <taxon>Mycoplasmatota</taxon>
        <taxon>Mollicutes</taxon>
        <taxon>Entomoplasmatales</taxon>
        <taxon>Spiroplasmataceae</taxon>
        <taxon>Spiroplasma</taxon>
    </lineage>
</organism>
<dbReference type="EMBL" id="CP024870">
    <property type="protein sequence ID" value="ATX70914.1"/>
    <property type="molecule type" value="Genomic_DNA"/>
</dbReference>
<evidence type="ECO:0000256" key="1">
    <source>
        <dbReference type="SAM" id="Phobius"/>
    </source>
</evidence>
<keyword evidence="1" id="KW-0812">Transmembrane</keyword>
<evidence type="ECO:0000313" key="2">
    <source>
        <dbReference type="EMBL" id="ATX70914.1"/>
    </source>
</evidence>
<sequence>MWSTVEIFQFICLNIAASFFIYFNLLNVLKRGENKIFWGFYIGFLVFNCIWFLGIYFIDFVIWKYSWGTFAWIRYGFLTISVLQLTICLIFDKNAQKNFGFQLKT</sequence>
<feature type="transmembrane region" description="Helical" evidence="1">
    <location>
        <begin position="6"/>
        <end position="26"/>
    </location>
</feature>
<dbReference type="Proteomes" id="UP000231179">
    <property type="component" value="Chromosome"/>
</dbReference>
<name>A0A1Y0L1D6_9MOLU</name>
<dbReference type="RefSeq" id="WP_100254466.1">
    <property type="nucleotide sequence ID" value="NZ_CP015819.1"/>
</dbReference>
<reference evidence="2 3" key="1">
    <citation type="submission" date="2017-11" db="EMBL/GenBank/DDBJ databases">
        <title>Complete genome sequence of Spiroplasma clarkii CN-5 (DSM 19994).</title>
        <authorList>
            <person name="Tsai Y.-M."/>
            <person name="Chang A."/>
            <person name="Lo W.-S."/>
            <person name="Kuo C.-H."/>
        </authorList>
    </citation>
    <scope>NUCLEOTIDE SEQUENCE [LARGE SCALE GENOMIC DNA]</scope>
    <source>
        <strain evidence="2 3">CN-5</strain>
    </source>
</reference>
<gene>
    <name evidence="2" type="ORF">SCLAR_v1c05950</name>
</gene>
<keyword evidence="3" id="KW-1185">Reference proteome</keyword>
<protein>
    <submittedName>
        <fullName evidence="2">Uncharacterized protein</fullName>
    </submittedName>
</protein>
<feature type="transmembrane region" description="Helical" evidence="1">
    <location>
        <begin position="70"/>
        <end position="91"/>
    </location>
</feature>
<proteinExistence type="predicted"/>
<evidence type="ECO:0000313" key="3">
    <source>
        <dbReference type="Proteomes" id="UP000231179"/>
    </source>
</evidence>
<dbReference type="AlphaFoldDB" id="A0A1Y0L1D6"/>
<dbReference type="OrthoDB" id="390327at2"/>
<feature type="transmembrane region" description="Helical" evidence="1">
    <location>
        <begin position="38"/>
        <end position="58"/>
    </location>
</feature>
<dbReference type="KEGG" id="scla:SCLARK_00888"/>